<evidence type="ECO:0000313" key="4">
    <source>
        <dbReference type="Proteomes" id="UP000186102"/>
    </source>
</evidence>
<dbReference type="EMBL" id="MLBF01000009">
    <property type="protein sequence ID" value="OLN32333.1"/>
    <property type="molecule type" value="Genomic_DNA"/>
</dbReference>
<dbReference type="Gene3D" id="3.90.550.10">
    <property type="entry name" value="Spore Coat Polysaccharide Biosynthesis Protein SpsA, Chain A"/>
    <property type="match status" value="1"/>
</dbReference>
<name>A0A1Q8QYB9_9FIRM</name>
<dbReference type="InterPro" id="IPR011990">
    <property type="entry name" value="TPR-like_helical_dom_sf"/>
</dbReference>
<dbReference type="Proteomes" id="UP000186102">
    <property type="component" value="Unassembled WGS sequence"/>
</dbReference>
<dbReference type="PROSITE" id="PS50293">
    <property type="entry name" value="TPR_REGION"/>
    <property type="match status" value="1"/>
</dbReference>
<dbReference type="PANTHER" id="PTHR43630">
    <property type="entry name" value="POLY-BETA-1,6-N-ACETYL-D-GLUCOSAMINE SYNTHASE"/>
    <property type="match status" value="1"/>
</dbReference>
<evidence type="ECO:0000313" key="3">
    <source>
        <dbReference type="EMBL" id="OLN32333.1"/>
    </source>
</evidence>
<dbReference type="GO" id="GO:0016740">
    <property type="term" value="F:transferase activity"/>
    <property type="evidence" value="ECO:0007669"/>
    <property type="project" value="UniProtKB-KW"/>
</dbReference>
<keyword evidence="3" id="KW-0808">Transferase</keyword>
<gene>
    <name evidence="3" type="ORF">DSOL_1653</name>
</gene>
<evidence type="ECO:0000256" key="1">
    <source>
        <dbReference type="PROSITE-ProRule" id="PRU00339"/>
    </source>
</evidence>
<dbReference type="OrthoDB" id="9815923at2"/>
<accession>A0A1Q8QYB9</accession>
<dbReference type="RefSeq" id="WP_075364343.1">
    <property type="nucleotide sequence ID" value="NZ_MLBF01000009.1"/>
</dbReference>
<dbReference type="PANTHER" id="PTHR43630:SF2">
    <property type="entry name" value="GLYCOSYLTRANSFERASE"/>
    <property type="match status" value="1"/>
</dbReference>
<dbReference type="InterPro" id="IPR001173">
    <property type="entry name" value="Glyco_trans_2-like"/>
</dbReference>
<dbReference type="Pfam" id="PF00515">
    <property type="entry name" value="TPR_1"/>
    <property type="match status" value="1"/>
</dbReference>
<organism evidence="3 4">
    <name type="scientific">Desulfosporosinus metallidurans</name>
    <dbReference type="NCBI Taxonomy" id="1888891"/>
    <lineage>
        <taxon>Bacteria</taxon>
        <taxon>Bacillati</taxon>
        <taxon>Bacillota</taxon>
        <taxon>Clostridia</taxon>
        <taxon>Eubacteriales</taxon>
        <taxon>Desulfitobacteriaceae</taxon>
        <taxon>Desulfosporosinus</taxon>
    </lineage>
</organism>
<dbReference type="InterPro" id="IPR029044">
    <property type="entry name" value="Nucleotide-diphossugar_trans"/>
</dbReference>
<dbReference type="CDD" id="cd02511">
    <property type="entry name" value="Beta4Glucosyltransferase"/>
    <property type="match status" value="1"/>
</dbReference>
<dbReference type="Gene3D" id="1.25.40.10">
    <property type="entry name" value="Tetratricopeptide repeat domain"/>
    <property type="match status" value="2"/>
</dbReference>
<dbReference type="SMART" id="SM00028">
    <property type="entry name" value="TPR"/>
    <property type="match status" value="3"/>
</dbReference>
<dbReference type="SUPFAM" id="SSF53448">
    <property type="entry name" value="Nucleotide-diphospho-sugar transferases"/>
    <property type="match status" value="1"/>
</dbReference>
<dbReference type="InterPro" id="IPR019734">
    <property type="entry name" value="TPR_rpt"/>
</dbReference>
<evidence type="ECO:0000259" key="2">
    <source>
        <dbReference type="Pfam" id="PF00535"/>
    </source>
</evidence>
<comment type="caution">
    <text evidence="3">The sequence shown here is derived from an EMBL/GenBank/DDBJ whole genome shotgun (WGS) entry which is preliminary data.</text>
</comment>
<reference evidence="3 4" key="1">
    <citation type="submission" date="2016-09" db="EMBL/GenBank/DDBJ databases">
        <title>Complete genome of Desulfosporosinus sp. OL.</title>
        <authorList>
            <person name="Mardanov A."/>
            <person name="Beletsky A."/>
            <person name="Panova A."/>
            <person name="Karnachuk O."/>
            <person name="Ravin N."/>
        </authorList>
    </citation>
    <scope>NUCLEOTIDE SEQUENCE [LARGE SCALE GENOMIC DNA]</scope>
    <source>
        <strain evidence="3 4">OL</strain>
    </source>
</reference>
<protein>
    <submittedName>
        <fullName evidence="3">Glycosyl transferase, family 2</fullName>
    </submittedName>
</protein>
<dbReference type="SUPFAM" id="SSF48452">
    <property type="entry name" value="TPR-like"/>
    <property type="match status" value="2"/>
</dbReference>
<dbReference type="STRING" id="1888891.DSOL_1653"/>
<dbReference type="AlphaFoldDB" id="A0A1Q8QYB9"/>
<feature type="domain" description="Glycosyltransferase 2-like" evidence="2">
    <location>
        <begin position="7"/>
        <end position="100"/>
    </location>
</feature>
<dbReference type="PROSITE" id="PS50005">
    <property type="entry name" value="TPR"/>
    <property type="match status" value="1"/>
</dbReference>
<sequence length="585" mass="67285">MNERISLTMIVRNESAHLVDCLESVKNKVDEMIIVDTGSTDDTVSIAQRYTSNVYTFPWHNDFSAARNFAIKHASGDWILALDADEEVQSDPNCFHSLLNSEKDKEAFLLPLLNPISDSTEEFNTFYVLRLFRNDGRYQYVGKIHEQISLPDQQKVGLATGPILKHKSLPLKIRHQKRNRNLQLLKKASQEDPHNPFLHYYLGVEWLMLGKSAYAQPFLQKAYSSLSDDNLLFRAPALKYLLVSLRSLGRIDEALSLCLEASLNYPTFTDIFYLGGLLLEEKEEYLIALKWFSHATHCDTPPALLSHLTGSGSFLAYYHLGFCYEKIGKKPEARGAYETALELNPRYHYPLYPLFLNLLNEKGPSLCYQHLKDLGFLAVPLLCLTSADLFFLSDHVEQAYLCLETHKDDFLDDERFPFYYGKYCIYSGRAHAGLESLNQITTNSPYYPSAQALSLVALTLLGDFLRAKSLAITLWKNQSTRCEAHVFLCLIRFMKKRTIPPCLYKLREKETLTLTTELFLDCKRYRSHEKYAAPLVDTWSQGLETLMKSSENGFEQLLNDYTQRLQDLNNRFVAKFRNGWISNEH</sequence>
<feature type="repeat" description="TPR" evidence="1">
    <location>
        <begin position="314"/>
        <end position="347"/>
    </location>
</feature>
<dbReference type="Pfam" id="PF00535">
    <property type="entry name" value="Glycos_transf_2"/>
    <property type="match status" value="1"/>
</dbReference>
<keyword evidence="4" id="KW-1185">Reference proteome</keyword>
<keyword evidence="1" id="KW-0802">TPR repeat</keyword>
<proteinExistence type="predicted"/>